<sequence length="604" mass="65378">MLANGIMGAVAATHNAINNLQSTAEHWASVQARMQLVAGSQQNAIVLNDMIYQSALRARGGYLAMAEAVAHLSQSAHDAFPDPREAVEFMEGIQKLFIVGGASKEAQRNAMLQLTQAMASGQLQGDEFRSIAENAPMIENIIAKSMGVSRGELKKLASEGKVTADVIKKAIVDNMPEIEEQFKAMPKKWSDHMTEIESKAIKLFEPVFRRISDMANSDAIRTAVDGIVDVIQAAAPVFYWIVGVIGETMNTIIWAFNSVFSFLREHSGIVKGVMIILAGVMGFFATQSLIAAGSSLIAAGALAIKTVADWAETAAIVAMIVAQEGLNAALYACPLTWIIGLVIAVIVVFFLAVEAINYFADTNISALGIIVGAFYAFGAAVANVFIFIWNNVAAFVNFFANVWHAPLQSVGNLFIDIWNGIWNFVKGRINDIIGAINKIPGINIDKVGDSTGMLQRFEIANEYKVMDTMDYMSMTDAFDNGYNVGASLGLPTMPELSKDGLKFDTSKIDESTKANKDTAKNTGKAAKEAKRTADAISMTKDEIKALRESAIDKTLKKWQDSHVINVVMNNDVDINNGTDLDGFTTQITKGIKDAFMIKREGVGV</sequence>
<reference evidence="4" key="1">
    <citation type="journal article" date="2021" name="Proc. Natl. Acad. Sci. U.S.A.">
        <title>A Catalog of Tens of Thousands of Viruses from Human Metagenomes Reveals Hidden Associations with Chronic Diseases.</title>
        <authorList>
            <person name="Tisza M.J."/>
            <person name="Buck C.B."/>
        </authorList>
    </citation>
    <scope>NUCLEOTIDE SEQUENCE</scope>
    <source>
        <strain evidence="4">CtwNf2</strain>
    </source>
</reference>
<dbReference type="InterPro" id="IPR013491">
    <property type="entry name" value="Tape_meas_N"/>
</dbReference>
<evidence type="ECO:0000256" key="1">
    <source>
        <dbReference type="ARBA" id="ARBA00022465"/>
    </source>
</evidence>
<dbReference type="EMBL" id="BK057791">
    <property type="protein sequence ID" value="DAE91891.1"/>
    <property type="molecule type" value="Genomic_DNA"/>
</dbReference>
<protein>
    <submittedName>
        <fullName evidence="4">Tail tape measure</fullName>
    </submittedName>
</protein>
<dbReference type="NCBIfam" id="TIGR02675">
    <property type="entry name" value="tape_meas_nterm"/>
    <property type="match status" value="1"/>
</dbReference>
<accession>A0A8S5RRA0</accession>
<feature type="transmembrane region" description="Helical" evidence="2">
    <location>
        <begin position="328"/>
        <end position="352"/>
    </location>
</feature>
<evidence type="ECO:0000256" key="2">
    <source>
        <dbReference type="SAM" id="Phobius"/>
    </source>
</evidence>
<name>A0A8S5RRA0_9CAUD</name>
<evidence type="ECO:0000313" key="4">
    <source>
        <dbReference type="EMBL" id="DAE91891.1"/>
    </source>
</evidence>
<feature type="transmembrane region" description="Helical" evidence="2">
    <location>
        <begin position="237"/>
        <end position="256"/>
    </location>
</feature>
<keyword evidence="1" id="KW-1245">Viral tail assembly</keyword>
<feature type="domain" description="Tape measure protein N-terminal" evidence="3">
    <location>
        <begin position="21"/>
        <end position="204"/>
    </location>
</feature>
<dbReference type="Pfam" id="PF20155">
    <property type="entry name" value="TMP_3"/>
    <property type="match status" value="1"/>
</dbReference>
<proteinExistence type="predicted"/>
<organism evidence="4">
    <name type="scientific">Siphoviridae sp. ctwNf2</name>
    <dbReference type="NCBI Taxonomy" id="2827597"/>
    <lineage>
        <taxon>Viruses</taxon>
        <taxon>Duplodnaviria</taxon>
        <taxon>Heunggongvirae</taxon>
        <taxon>Uroviricota</taxon>
        <taxon>Caudoviricetes</taxon>
    </lineage>
</organism>
<dbReference type="GO" id="GO:0098003">
    <property type="term" value="P:viral tail assembly"/>
    <property type="evidence" value="ECO:0007669"/>
    <property type="project" value="UniProtKB-KW"/>
</dbReference>
<keyword evidence="2" id="KW-1133">Transmembrane helix</keyword>
<keyword evidence="1" id="KW-1188">Viral release from host cell</keyword>
<feature type="transmembrane region" description="Helical" evidence="2">
    <location>
        <begin position="268"/>
        <end position="290"/>
    </location>
</feature>
<feature type="transmembrane region" description="Helical" evidence="2">
    <location>
        <begin position="364"/>
        <end position="389"/>
    </location>
</feature>
<evidence type="ECO:0000259" key="3">
    <source>
        <dbReference type="Pfam" id="PF20155"/>
    </source>
</evidence>
<keyword evidence="2" id="KW-0812">Transmembrane</keyword>
<keyword evidence="2" id="KW-0472">Membrane</keyword>